<comment type="caution">
    <text evidence="1">The sequence shown here is derived from an EMBL/GenBank/DDBJ whole genome shotgun (WGS) entry which is preliminary data.</text>
</comment>
<sequence length="139" mass="15265">MEIHGHSYSCKEDKTYLHPACWLAETGLSYVSKRDKFSCHVHCLSLVMHEAWKRGRGDLDRDDDNDDDNDAISKAMEKVDLKLMATAKGSGGEGGGLFLGAVTIFLKTIISVLFGDPTGLIVCALTELVKELLDSLESF</sequence>
<reference evidence="1" key="1">
    <citation type="submission" date="2022-02" db="EMBL/GenBank/DDBJ databases">
        <title>Plant Genome Project.</title>
        <authorList>
            <person name="Zhang R.-G."/>
        </authorList>
    </citation>
    <scope>NUCLEOTIDE SEQUENCE</scope>
    <source>
        <strain evidence="1">AT1</strain>
    </source>
</reference>
<name>A0ACC0L349_RHOML</name>
<gene>
    <name evidence="1" type="ORF">RHMOL_Rhmol13G0029400</name>
</gene>
<dbReference type="Proteomes" id="UP001062846">
    <property type="component" value="Chromosome 13"/>
</dbReference>
<dbReference type="EMBL" id="CM046400">
    <property type="protein sequence ID" value="KAI8522857.1"/>
    <property type="molecule type" value="Genomic_DNA"/>
</dbReference>
<evidence type="ECO:0000313" key="1">
    <source>
        <dbReference type="EMBL" id="KAI8522857.1"/>
    </source>
</evidence>
<evidence type="ECO:0000313" key="2">
    <source>
        <dbReference type="Proteomes" id="UP001062846"/>
    </source>
</evidence>
<organism evidence="1 2">
    <name type="scientific">Rhododendron molle</name>
    <name type="common">Chinese azalea</name>
    <name type="synonym">Azalea mollis</name>
    <dbReference type="NCBI Taxonomy" id="49168"/>
    <lineage>
        <taxon>Eukaryota</taxon>
        <taxon>Viridiplantae</taxon>
        <taxon>Streptophyta</taxon>
        <taxon>Embryophyta</taxon>
        <taxon>Tracheophyta</taxon>
        <taxon>Spermatophyta</taxon>
        <taxon>Magnoliopsida</taxon>
        <taxon>eudicotyledons</taxon>
        <taxon>Gunneridae</taxon>
        <taxon>Pentapetalae</taxon>
        <taxon>asterids</taxon>
        <taxon>Ericales</taxon>
        <taxon>Ericaceae</taxon>
        <taxon>Ericoideae</taxon>
        <taxon>Rhodoreae</taxon>
        <taxon>Rhododendron</taxon>
    </lineage>
</organism>
<keyword evidence="2" id="KW-1185">Reference proteome</keyword>
<protein>
    <submittedName>
        <fullName evidence="1">Uncharacterized protein</fullName>
    </submittedName>
</protein>
<proteinExistence type="predicted"/>
<accession>A0ACC0L349</accession>